<dbReference type="Pfam" id="PF01471">
    <property type="entry name" value="PG_binding_1"/>
    <property type="match status" value="1"/>
</dbReference>
<comment type="caution">
    <text evidence="12">The sequence shown here is derived from an EMBL/GenBank/DDBJ whole genome shotgun (WGS) entry which is preliminary data.</text>
</comment>
<organism evidence="12 13">
    <name type="scientific">Bacillus songklensis</name>
    <dbReference type="NCBI Taxonomy" id="1069116"/>
    <lineage>
        <taxon>Bacteria</taxon>
        <taxon>Bacillati</taxon>
        <taxon>Bacillota</taxon>
        <taxon>Bacilli</taxon>
        <taxon>Bacillales</taxon>
        <taxon>Bacillaceae</taxon>
        <taxon>Bacillus</taxon>
    </lineage>
</organism>
<evidence type="ECO:0000256" key="4">
    <source>
        <dbReference type="ARBA" id="ARBA00022679"/>
    </source>
</evidence>
<keyword evidence="10" id="KW-0732">Signal</keyword>
<name>A0ABV8B700_9BACI</name>
<dbReference type="CDD" id="cd16913">
    <property type="entry name" value="YkuD_like"/>
    <property type="match status" value="1"/>
</dbReference>
<dbReference type="Pfam" id="PF03734">
    <property type="entry name" value="YkuD"/>
    <property type="match status" value="1"/>
</dbReference>
<keyword evidence="5" id="KW-0378">Hydrolase</keyword>
<protein>
    <submittedName>
        <fullName evidence="12">L,D-transpeptidase family protein</fullName>
    </submittedName>
</protein>
<dbReference type="InterPro" id="IPR036365">
    <property type="entry name" value="PGBD-like_sf"/>
</dbReference>
<dbReference type="PROSITE" id="PS52029">
    <property type="entry name" value="LD_TPASE"/>
    <property type="match status" value="1"/>
</dbReference>
<feature type="signal peptide" evidence="10">
    <location>
        <begin position="1"/>
        <end position="25"/>
    </location>
</feature>
<feature type="domain" description="L,D-TPase catalytic" evidence="11">
    <location>
        <begin position="31"/>
        <end position="140"/>
    </location>
</feature>
<dbReference type="RefSeq" id="WP_377916922.1">
    <property type="nucleotide sequence ID" value="NZ_JBHRZT010000067.1"/>
</dbReference>
<keyword evidence="3" id="KW-0328">Glycosyltransferase</keyword>
<evidence type="ECO:0000256" key="6">
    <source>
        <dbReference type="ARBA" id="ARBA00022960"/>
    </source>
</evidence>
<dbReference type="SUPFAM" id="SSF47090">
    <property type="entry name" value="PGBD-like"/>
    <property type="match status" value="1"/>
</dbReference>
<keyword evidence="8 9" id="KW-0961">Cell wall biogenesis/degradation</keyword>
<keyword evidence="6 9" id="KW-0133">Cell shape</keyword>
<evidence type="ECO:0000259" key="11">
    <source>
        <dbReference type="PROSITE" id="PS52029"/>
    </source>
</evidence>
<comment type="similarity">
    <text evidence="2">Belongs to the YkuD family.</text>
</comment>
<dbReference type="InterPro" id="IPR038063">
    <property type="entry name" value="Transpep_catalytic_dom"/>
</dbReference>
<keyword evidence="13" id="KW-1185">Reference proteome</keyword>
<feature type="active site" description="Nucleophile" evidence="9">
    <location>
        <position position="116"/>
    </location>
</feature>
<reference evidence="13" key="1">
    <citation type="journal article" date="2019" name="Int. J. Syst. Evol. Microbiol.">
        <title>The Global Catalogue of Microorganisms (GCM) 10K type strain sequencing project: providing services to taxonomists for standard genome sequencing and annotation.</title>
        <authorList>
            <consortium name="The Broad Institute Genomics Platform"/>
            <consortium name="The Broad Institute Genome Sequencing Center for Infectious Disease"/>
            <person name="Wu L."/>
            <person name="Ma J."/>
        </authorList>
    </citation>
    <scope>NUCLEOTIDE SEQUENCE [LARGE SCALE GENOMIC DNA]</scope>
    <source>
        <strain evidence="13">CCUG 61889</strain>
    </source>
</reference>
<dbReference type="InterPro" id="IPR005490">
    <property type="entry name" value="LD_TPept_cat_dom"/>
</dbReference>
<evidence type="ECO:0000313" key="13">
    <source>
        <dbReference type="Proteomes" id="UP001595752"/>
    </source>
</evidence>
<dbReference type="Gene3D" id="1.10.101.10">
    <property type="entry name" value="PGBD-like superfamily/PGBD"/>
    <property type="match status" value="1"/>
</dbReference>
<feature type="chain" id="PRO_5046084655" evidence="10">
    <location>
        <begin position="26"/>
        <end position="219"/>
    </location>
</feature>
<keyword evidence="7 9" id="KW-0573">Peptidoglycan synthesis</keyword>
<evidence type="ECO:0000256" key="1">
    <source>
        <dbReference type="ARBA" id="ARBA00004752"/>
    </source>
</evidence>
<dbReference type="InterPro" id="IPR050979">
    <property type="entry name" value="LD-transpeptidase"/>
</dbReference>
<proteinExistence type="inferred from homology"/>
<sequence>MKTNVLFAVKIFLLISLFSFSSVNAESGENVYIKVNLWSNELYVIKNNKVIGEYPISPGTEESPTPIGIFKVVEKSKAWGGGFGTRWLGLNVPWGEYGIHGTNKPGLIGKNVSSGCVRMRNEDVEALFEIIPEGTIVYIDGPVTGMGKGEFKNLSFGSKGNLVQLVQERLKALGLYNGMVSGIYDLETERAVKKFQKINRLPVTGGVTVREYILLGLLE</sequence>
<evidence type="ECO:0000256" key="9">
    <source>
        <dbReference type="PROSITE-ProRule" id="PRU01373"/>
    </source>
</evidence>
<evidence type="ECO:0000256" key="10">
    <source>
        <dbReference type="SAM" id="SignalP"/>
    </source>
</evidence>
<evidence type="ECO:0000256" key="5">
    <source>
        <dbReference type="ARBA" id="ARBA00022801"/>
    </source>
</evidence>
<accession>A0ABV8B700</accession>
<dbReference type="InterPro" id="IPR002477">
    <property type="entry name" value="Peptidoglycan-bd-like"/>
</dbReference>
<evidence type="ECO:0000256" key="2">
    <source>
        <dbReference type="ARBA" id="ARBA00005992"/>
    </source>
</evidence>
<evidence type="ECO:0000256" key="8">
    <source>
        <dbReference type="ARBA" id="ARBA00023316"/>
    </source>
</evidence>
<feature type="active site" description="Proton donor/acceptor" evidence="9">
    <location>
        <position position="100"/>
    </location>
</feature>
<gene>
    <name evidence="12" type="ORF">ACFOU2_16430</name>
</gene>
<comment type="pathway">
    <text evidence="1 9">Cell wall biogenesis; peptidoglycan biosynthesis.</text>
</comment>
<dbReference type="InterPro" id="IPR036366">
    <property type="entry name" value="PGBDSf"/>
</dbReference>
<dbReference type="PANTHER" id="PTHR30582">
    <property type="entry name" value="L,D-TRANSPEPTIDASE"/>
    <property type="match status" value="1"/>
</dbReference>
<evidence type="ECO:0000256" key="3">
    <source>
        <dbReference type="ARBA" id="ARBA00022676"/>
    </source>
</evidence>
<dbReference type="PANTHER" id="PTHR30582:SF24">
    <property type="entry name" value="L,D-TRANSPEPTIDASE ERFK_SRFK-RELATED"/>
    <property type="match status" value="1"/>
</dbReference>
<dbReference type="EMBL" id="JBHRZT010000067">
    <property type="protein sequence ID" value="MFC3884969.1"/>
    <property type="molecule type" value="Genomic_DNA"/>
</dbReference>
<dbReference type="SUPFAM" id="SSF141523">
    <property type="entry name" value="L,D-transpeptidase catalytic domain-like"/>
    <property type="match status" value="1"/>
</dbReference>
<dbReference type="Proteomes" id="UP001595752">
    <property type="component" value="Unassembled WGS sequence"/>
</dbReference>
<evidence type="ECO:0000256" key="7">
    <source>
        <dbReference type="ARBA" id="ARBA00022984"/>
    </source>
</evidence>
<keyword evidence="4" id="KW-0808">Transferase</keyword>
<dbReference type="Gene3D" id="2.40.440.10">
    <property type="entry name" value="L,D-transpeptidase catalytic domain-like"/>
    <property type="match status" value="1"/>
</dbReference>
<evidence type="ECO:0000313" key="12">
    <source>
        <dbReference type="EMBL" id="MFC3884969.1"/>
    </source>
</evidence>